<comment type="caution">
    <text evidence="1">The sequence shown here is derived from an EMBL/GenBank/DDBJ whole genome shotgun (WGS) entry which is preliminary data.</text>
</comment>
<dbReference type="Proteomes" id="UP001230005">
    <property type="component" value="Unassembled WGS sequence"/>
</dbReference>
<proteinExistence type="predicted"/>
<organism evidence="1 2">
    <name type="scientific">Evansella vedderi</name>
    <dbReference type="NCBI Taxonomy" id="38282"/>
    <lineage>
        <taxon>Bacteria</taxon>
        <taxon>Bacillati</taxon>
        <taxon>Bacillota</taxon>
        <taxon>Bacilli</taxon>
        <taxon>Bacillales</taxon>
        <taxon>Bacillaceae</taxon>
        <taxon>Evansella</taxon>
    </lineage>
</organism>
<evidence type="ECO:0000313" key="1">
    <source>
        <dbReference type="EMBL" id="MDQ0255624.1"/>
    </source>
</evidence>
<dbReference type="EMBL" id="JAUSUG010000011">
    <property type="protein sequence ID" value="MDQ0255624.1"/>
    <property type="molecule type" value="Genomic_DNA"/>
</dbReference>
<gene>
    <name evidence="1" type="ORF">J2S74_003006</name>
</gene>
<dbReference type="RefSeq" id="WP_307326644.1">
    <property type="nucleotide sequence ID" value="NZ_JAUSUG010000011.1"/>
</dbReference>
<sequence>MTRTVIKTLESGQTVEDFFLLSSCQLNKQVMILLLQFQSVH</sequence>
<evidence type="ECO:0000313" key="2">
    <source>
        <dbReference type="Proteomes" id="UP001230005"/>
    </source>
</evidence>
<reference evidence="1 2" key="1">
    <citation type="submission" date="2023-07" db="EMBL/GenBank/DDBJ databases">
        <title>Genomic Encyclopedia of Type Strains, Phase IV (KMG-IV): sequencing the most valuable type-strain genomes for metagenomic binning, comparative biology and taxonomic classification.</title>
        <authorList>
            <person name="Goeker M."/>
        </authorList>
    </citation>
    <scope>NUCLEOTIDE SEQUENCE [LARGE SCALE GENOMIC DNA]</scope>
    <source>
        <strain evidence="1 2">DSM 9768</strain>
    </source>
</reference>
<name>A0ABT9ZXQ0_9BACI</name>
<accession>A0ABT9ZXQ0</accession>
<protein>
    <submittedName>
        <fullName evidence="1">Uncharacterized protein</fullName>
    </submittedName>
</protein>
<keyword evidence="2" id="KW-1185">Reference proteome</keyword>